<protein>
    <submittedName>
        <fullName evidence="2">Uncharacterized protein</fullName>
    </submittedName>
</protein>
<evidence type="ECO:0000313" key="2">
    <source>
        <dbReference type="EMBL" id="KAF3329150.1"/>
    </source>
</evidence>
<sequence>MNTSSSSFSNVFHNKIYQVSERQLERESRAAESTSSPRRGSVESKAAADERGKRVSAATTVGAGSRRRVVARWEGEWRSSRGEEWGFGEDSELC</sequence>
<feature type="compositionally biased region" description="Basic and acidic residues" evidence="1">
    <location>
        <begin position="40"/>
        <end position="53"/>
    </location>
</feature>
<comment type="caution">
    <text evidence="2">The sequence shown here is derived from an EMBL/GenBank/DDBJ whole genome shotgun (WGS) entry which is preliminary data.</text>
</comment>
<dbReference type="EMBL" id="SWLB01000015">
    <property type="protein sequence ID" value="KAF3329150.1"/>
    <property type="molecule type" value="Genomic_DNA"/>
</dbReference>
<proteinExistence type="predicted"/>
<evidence type="ECO:0000256" key="1">
    <source>
        <dbReference type="SAM" id="MobiDB-lite"/>
    </source>
</evidence>
<name>A0A833QLU0_9POAL</name>
<organism evidence="2 3">
    <name type="scientific">Carex littledalei</name>
    <dbReference type="NCBI Taxonomy" id="544730"/>
    <lineage>
        <taxon>Eukaryota</taxon>
        <taxon>Viridiplantae</taxon>
        <taxon>Streptophyta</taxon>
        <taxon>Embryophyta</taxon>
        <taxon>Tracheophyta</taxon>
        <taxon>Spermatophyta</taxon>
        <taxon>Magnoliopsida</taxon>
        <taxon>Liliopsida</taxon>
        <taxon>Poales</taxon>
        <taxon>Cyperaceae</taxon>
        <taxon>Cyperoideae</taxon>
        <taxon>Cariceae</taxon>
        <taxon>Carex</taxon>
        <taxon>Carex subgen. Euthyceras</taxon>
    </lineage>
</organism>
<keyword evidence="3" id="KW-1185">Reference proteome</keyword>
<reference evidence="2" key="1">
    <citation type="submission" date="2020-01" db="EMBL/GenBank/DDBJ databases">
        <title>Genome sequence of Kobresia littledalei, the first chromosome-level genome in the family Cyperaceae.</title>
        <authorList>
            <person name="Qu G."/>
        </authorList>
    </citation>
    <scope>NUCLEOTIDE SEQUENCE</scope>
    <source>
        <strain evidence="2">C.B.Clarke</strain>
        <tissue evidence="2">Leaf</tissue>
    </source>
</reference>
<accession>A0A833QLU0</accession>
<evidence type="ECO:0000313" key="3">
    <source>
        <dbReference type="Proteomes" id="UP000623129"/>
    </source>
</evidence>
<dbReference type="Proteomes" id="UP000623129">
    <property type="component" value="Unassembled WGS sequence"/>
</dbReference>
<gene>
    <name evidence="2" type="ORF">FCM35_KLT06228</name>
</gene>
<dbReference type="AlphaFoldDB" id="A0A833QLU0"/>
<feature type="region of interest" description="Disordered" evidence="1">
    <location>
        <begin position="21"/>
        <end position="67"/>
    </location>
</feature>